<dbReference type="InterPro" id="IPR009080">
    <property type="entry name" value="tRNAsynth_Ia_anticodon-bd"/>
</dbReference>
<proteinExistence type="predicted"/>
<keyword evidence="3" id="KW-1185">Reference proteome</keyword>
<organism evidence="2 3">
    <name type="scientific">Oopsacas minuta</name>
    <dbReference type="NCBI Taxonomy" id="111878"/>
    <lineage>
        <taxon>Eukaryota</taxon>
        <taxon>Metazoa</taxon>
        <taxon>Porifera</taxon>
        <taxon>Hexactinellida</taxon>
        <taxon>Hexasterophora</taxon>
        <taxon>Lyssacinosida</taxon>
        <taxon>Leucopsacidae</taxon>
        <taxon>Oopsacas</taxon>
    </lineage>
</organism>
<dbReference type="SMART" id="SM00836">
    <property type="entry name" value="DALR_1"/>
    <property type="match status" value="1"/>
</dbReference>
<dbReference type="Gene3D" id="1.10.730.10">
    <property type="entry name" value="Isoleucyl-tRNA Synthetase, Domain 1"/>
    <property type="match status" value="1"/>
</dbReference>
<dbReference type="InterPro" id="IPR037380">
    <property type="entry name" value="DALRD3"/>
</dbReference>
<sequence length="535" mass="62372">MACRVDSDPVQSPFILTELITIIQDILGFDREEDKQLYVKTSSDKGAVIFIPKIRKHLEQKLLELLPPPDNNSKDYQVFNFCEKYLEELIKTVNQKLPQKYIHHFDLIYNKKLCAITAHLHINELVSECMKQLTYLDHDKTSIPQDNFVIINICCIELGQEIHTCTLDGYRNNLFCLAMRNLLRLTGNSAVFLDSCEYRLDLKRVRRQAEHIYKRCQDTGSLLEGESKIVVQSLHAKLKYTSKSYQTQNQYQIQLRDRYGRYSLKIMLASIILLMFKATELQDTVRIVLYFSHKLRDLVLKSLHILYSLELINSSVDIITHSDTLSTHSEYTALMESRRDYLHKTLLERVEGEYSADNTSLVEKARKLCESTTKLDLLSQTVKHEIKLVSNDKIGTHFSMFVLYNYARMTQILYRFQQLREEGVYGALPQVSHPDFNLLELPNEWSIFVKYILLFPDLLKESSNILQHNSISNICNFLVSLTQHFSTYYSKTKILTQSGAHLHPKVFARIQLISSLKRVMEICFRILEISPLHQL</sequence>
<dbReference type="SUPFAM" id="SSF47323">
    <property type="entry name" value="Anticodon-binding domain of a subclass of class I aminoacyl-tRNA synthetases"/>
    <property type="match status" value="1"/>
</dbReference>
<gene>
    <name evidence="2" type="ORF">LOD99_4875</name>
</gene>
<reference evidence="2 3" key="1">
    <citation type="journal article" date="2023" name="BMC Biol.">
        <title>The compact genome of the sponge Oopsacas minuta (Hexactinellida) is lacking key metazoan core genes.</title>
        <authorList>
            <person name="Santini S."/>
            <person name="Schenkelaars Q."/>
            <person name="Jourda C."/>
            <person name="Duchesne M."/>
            <person name="Belahbib H."/>
            <person name="Rocher C."/>
            <person name="Selva M."/>
            <person name="Riesgo A."/>
            <person name="Vervoort M."/>
            <person name="Leys S.P."/>
            <person name="Kodjabachian L."/>
            <person name="Le Bivic A."/>
            <person name="Borchiellini C."/>
            <person name="Claverie J.M."/>
            <person name="Renard E."/>
        </authorList>
    </citation>
    <scope>NUCLEOTIDE SEQUENCE [LARGE SCALE GENOMIC DNA]</scope>
    <source>
        <strain evidence="2">SPO-2</strain>
    </source>
</reference>
<feature type="domain" description="DALR anticodon binding" evidence="1">
    <location>
        <begin position="402"/>
        <end position="535"/>
    </location>
</feature>
<dbReference type="PANTHER" id="PTHR16043">
    <property type="entry name" value="DALRD3 PROTEIN"/>
    <property type="match status" value="1"/>
</dbReference>
<dbReference type="AlphaFoldDB" id="A0AAV7JT44"/>
<dbReference type="GO" id="GO:0005524">
    <property type="term" value="F:ATP binding"/>
    <property type="evidence" value="ECO:0007669"/>
    <property type="project" value="InterPro"/>
</dbReference>
<dbReference type="Proteomes" id="UP001165289">
    <property type="component" value="Unassembled WGS sequence"/>
</dbReference>
<protein>
    <submittedName>
        <fullName evidence="2">DALR anticodon-binding domain-containing protein 3-like</fullName>
    </submittedName>
</protein>
<dbReference type="GO" id="GO:0006420">
    <property type="term" value="P:arginyl-tRNA aminoacylation"/>
    <property type="evidence" value="ECO:0007669"/>
    <property type="project" value="InterPro"/>
</dbReference>
<dbReference type="GO" id="GO:0000049">
    <property type="term" value="F:tRNA binding"/>
    <property type="evidence" value="ECO:0007669"/>
    <property type="project" value="TreeGrafter"/>
</dbReference>
<dbReference type="PANTHER" id="PTHR16043:SF1">
    <property type="entry name" value="DALR ANTICODON-BINDING DOMAIN-CONTAINING PROTEIN 3"/>
    <property type="match status" value="1"/>
</dbReference>
<dbReference type="Pfam" id="PF05746">
    <property type="entry name" value="DALR_1"/>
    <property type="match status" value="1"/>
</dbReference>
<evidence type="ECO:0000259" key="1">
    <source>
        <dbReference type="SMART" id="SM00836"/>
    </source>
</evidence>
<evidence type="ECO:0000313" key="3">
    <source>
        <dbReference type="Proteomes" id="UP001165289"/>
    </source>
</evidence>
<name>A0AAV7JT44_9METZ</name>
<dbReference type="GO" id="GO:0106217">
    <property type="term" value="P:tRNA C3-cytosine methylation"/>
    <property type="evidence" value="ECO:0007669"/>
    <property type="project" value="TreeGrafter"/>
</dbReference>
<evidence type="ECO:0000313" key="2">
    <source>
        <dbReference type="EMBL" id="KAI6651624.1"/>
    </source>
</evidence>
<dbReference type="EMBL" id="JAKMXF010000302">
    <property type="protein sequence ID" value="KAI6651624.1"/>
    <property type="molecule type" value="Genomic_DNA"/>
</dbReference>
<dbReference type="GO" id="GO:0004814">
    <property type="term" value="F:arginine-tRNA ligase activity"/>
    <property type="evidence" value="ECO:0007669"/>
    <property type="project" value="InterPro"/>
</dbReference>
<accession>A0AAV7JT44</accession>
<dbReference type="InterPro" id="IPR008909">
    <property type="entry name" value="DALR_anticod-bd"/>
</dbReference>
<comment type="caution">
    <text evidence="2">The sequence shown here is derived from an EMBL/GenBank/DDBJ whole genome shotgun (WGS) entry which is preliminary data.</text>
</comment>